<name>A0A226E2D6_FOLCA</name>
<keyword evidence="1" id="KW-0479">Metal-binding</keyword>
<dbReference type="SUPFAM" id="SSF52768">
    <property type="entry name" value="Arginase/deacetylase"/>
    <property type="match status" value="1"/>
</dbReference>
<comment type="similarity">
    <text evidence="4">Belongs to the arginase family.</text>
</comment>
<evidence type="ECO:0000256" key="3">
    <source>
        <dbReference type="ARBA" id="ARBA00023211"/>
    </source>
</evidence>
<reference evidence="5 6" key="1">
    <citation type="submission" date="2015-12" db="EMBL/GenBank/DDBJ databases">
        <title>The genome of Folsomia candida.</title>
        <authorList>
            <person name="Faddeeva A."/>
            <person name="Derks M.F."/>
            <person name="Anvar Y."/>
            <person name="Smit S."/>
            <person name="Van Straalen N."/>
            <person name="Roelofs D."/>
        </authorList>
    </citation>
    <scope>NUCLEOTIDE SEQUENCE [LARGE SCALE GENOMIC DNA]</scope>
    <source>
        <strain evidence="5 6">VU population</strain>
        <tissue evidence="5">Whole body</tissue>
    </source>
</reference>
<dbReference type="GO" id="GO:0005634">
    <property type="term" value="C:nucleus"/>
    <property type="evidence" value="ECO:0007669"/>
    <property type="project" value="TreeGrafter"/>
</dbReference>
<dbReference type="AlphaFoldDB" id="A0A226E2D6"/>
<protein>
    <submittedName>
        <fullName evidence="5">Arginase-1</fullName>
    </submittedName>
</protein>
<dbReference type="PANTHER" id="PTHR43782">
    <property type="entry name" value="ARGINASE"/>
    <property type="match status" value="1"/>
</dbReference>
<keyword evidence="6" id="KW-1185">Reference proteome</keyword>
<dbReference type="GO" id="GO:0004053">
    <property type="term" value="F:arginase activity"/>
    <property type="evidence" value="ECO:0007669"/>
    <property type="project" value="TreeGrafter"/>
</dbReference>
<dbReference type="GO" id="GO:0030145">
    <property type="term" value="F:manganese ion binding"/>
    <property type="evidence" value="ECO:0007669"/>
    <property type="project" value="TreeGrafter"/>
</dbReference>
<gene>
    <name evidence="5" type="ORF">Fcan01_14368</name>
</gene>
<evidence type="ECO:0000256" key="1">
    <source>
        <dbReference type="ARBA" id="ARBA00022723"/>
    </source>
</evidence>
<keyword evidence="3" id="KW-0464">Manganese</keyword>
<organism evidence="5 6">
    <name type="scientific">Folsomia candida</name>
    <name type="common">Springtail</name>
    <dbReference type="NCBI Taxonomy" id="158441"/>
    <lineage>
        <taxon>Eukaryota</taxon>
        <taxon>Metazoa</taxon>
        <taxon>Ecdysozoa</taxon>
        <taxon>Arthropoda</taxon>
        <taxon>Hexapoda</taxon>
        <taxon>Collembola</taxon>
        <taxon>Entomobryomorpha</taxon>
        <taxon>Isotomoidea</taxon>
        <taxon>Isotomidae</taxon>
        <taxon>Proisotominae</taxon>
        <taxon>Folsomia</taxon>
    </lineage>
</organism>
<dbReference type="InterPro" id="IPR006035">
    <property type="entry name" value="Ureohydrolase"/>
</dbReference>
<dbReference type="GO" id="GO:0005829">
    <property type="term" value="C:cytosol"/>
    <property type="evidence" value="ECO:0007669"/>
    <property type="project" value="TreeGrafter"/>
</dbReference>
<dbReference type="EMBL" id="LNIX01000008">
    <property type="protein sequence ID" value="OXA51194.1"/>
    <property type="molecule type" value="Genomic_DNA"/>
</dbReference>
<dbReference type="OrthoDB" id="9992747at2759"/>
<dbReference type="OMA" id="ICEPISS"/>
<dbReference type="Proteomes" id="UP000198287">
    <property type="component" value="Unassembled WGS sequence"/>
</dbReference>
<keyword evidence="2" id="KW-0378">Hydrolase</keyword>
<evidence type="ECO:0000256" key="2">
    <source>
        <dbReference type="ARBA" id="ARBA00022801"/>
    </source>
</evidence>
<dbReference type="STRING" id="158441.A0A226E2D6"/>
<evidence type="ECO:0000313" key="6">
    <source>
        <dbReference type="Proteomes" id="UP000198287"/>
    </source>
</evidence>
<dbReference type="PROSITE" id="PS51409">
    <property type="entry name" value="ARGINASE_2"/>
    <property type="match status" value="1"/>
</dbReference>
<dbReference type="PANTHER" id="PTHR43782:SF3">
    <property type="entry name" value="ARGINASE"/>
    <property type="match status" value="1"/>
</dbReference>
<proteinExistence type="inferred from homology"/>
<dbReference type="Pfam" id="PF00491">
    <property type="entry name" value="Arginase"/>
    <property type="match status" value="1"/>
</dbReference>
<evidence type="ECO:0000256" key="4">
    <source>
        <dbReference type="PROSITE-ProRule" id="PRU00742"/>
    </source>
</evidence>
<evidence type="ECO:0000313" key="5">
    <source>
        <dbReference type="EMBL" id="OXA51194.1"/>
    </source>
</evidence>
<dbReference type="InterPro" id="IPR023696">
    <property type="entry name" value="Ureohydrolase_dom_sf"/>
</dbReference>
<sequence>MNSVLRRNLAKLQCALKKDLNFNTGNCFFTRNLNIGVQGAGYGGGQPKSGLIHGPELIRGSGFIQFLVDEVGHDIKDYGDLTFDETRDKSPTIVEGCVPLNNVGSISRANFQIYESTRKILSDNRVPLTLGGDHSISIGTLAAVSEARQDIGILWVDAHADLNTPYTTNSGNLHGLPMGFHVKELAHDFKCLATQFNWLVPRIPAKNIAYIGLREIGGRFNPKAQRENIKRLGIKTYTMGDVDRLGICEPISSKPTLYLEILSLDSGQRIFANICSVRCGDIAELDYNQILDN</sequence>
<dbReference type="Gene3D" id="3.40.800.10">
    <property type="entry name" value="Ureohydrolase domain"/>
    <property type="match status" value="1"/>
</dbReference>
<comment type="caution">
    <text evidence="5">The sequence shown here is derived from an EMBL/GenBank/DDBJ whole genome shotgun (WGS) entry which is preliminary data.</text>
</comment>
<accession>A0A226E2D6</accession>
<dbReference type="PRINTS" id="PR00116">
    <property type="entry name" value="ARGINASE"/>
</dbReference>